<reference evidence="14 15" key="1">
    <citation type="journal article" date="2019" name="PLoS Biol.">
        <title>Sex chromosomes control vertical transmission of feminizing Wolbachia symbionts in an isopod.</title>
        <authorList>
            <person name="Becking T."/>
            <person name="Chebbi M.A."/>
            <person name="Giraud I."/>
            <person name="Moumen B."/>
            <person name="Laverre T."/>
            <person name="Caubet Y."/>
            <person name="Peccoud J."/>
            <person name="Gilbert C."/>
            <person name="Cordaux R."/>
        </authorList>
    </citation>
    <scope>NUCLEOTIDE SEQUENCE [LARGE SCALE GENOMIC DNA]</scope>
    <source>
        <strain evidence="14">ANa2</strain>
        <tissue evidence="14">Whole body excluding digestive tract and cuticle</tissue>
    </source>
</reference>
<evidence type="ECO:0000256" key="2">
    <source>
        <dbReference type="ARBA" id="ARBA00006991"/>
    </source>
</evidence>
<dbReference type="GO" id="GO:0008270">
    <property type="term" value="F:zinc ion binding"/>
    <property type="evidence" value="ECO:0007669"/>
    <property type="project" value="UniProtKB-KW"/>
</dbReference>
<dbReference type="InterPro" id="IPR036236">
    <property type="entry name" value="Znf_C2H2_sf"/>
</dbReference>
<dbReference type="Pfam" id="PF13912">
    <property type="entry name" value="zf-C2H2_6"/>
    <property type="match status" value="1"/>
</dbReference>
<dbReference type="PROSITE" id="PS50157">
    <property type="entry name" value="ZINC_FINGER_C2H2_2"/>
    <property type="match status" value="1"/>
</dbReference>
<dbReference type="EMBL" id="SEYY01022156">
    <property type="protein sequence ID" value="KAB7495745.1"/>
    <property type="molecule type" value="Genomic_DNA"/>
</dbReference>
<comment type="subcellular location">
    <subcellularLocation>
        <location evidence="1">Nucleus</location>
    </subcellularLocation>
</comment>
<dbReference type="OrthoDB" id="8823111at2759"/>
<evidence type="ECO:0000256" key="12">
    <source>
        <dbReference type="SAM" id="MobiDB-lite"/>
    </source>
</evidence>
<protein>
    <submittedName>
        <fullName evidence="14">Zinc finger and BTB domain-containing protein 46</fullName>
    </submittedName>
</protein>
<name>A0A5N5SNT8_9CRUS</name>
<evidence type="ECO:0000313" key="15">
    <source>
        <dbReference type="Proteomes" id="UP000326759"/>
    </source>
</evidence>
<dbReference type="PANTHER" id="PTHR24394:SF29">
    <property type="entry name" value="MYONEURIN"/>
    <property type="match status" value="1"/>
</dbReference>
<proteinExistence type="inferred from homology"/>
<dbReference type="SMART" id="SM00355">
    <property type="entry name" value="ZnF_C2H2"/>
    <property type="match status" value="3"/>
</dbReference>
<evidence type="ECO:0000256" key="7">
    <source>
        <dbReference type="ARBA" id="ARBA00023015"/>
    </source>
</evidence>
<gene>
    <name evidence="14" type="primary">ZBTB46</name>
    <name evidence="14" type="ORF">Anas_09033</name>
</gene>
<keyword evidence="7" id="KW-0805">Transcription regulation</keyword>
<dbReference type="Gene3D" id="3.30.160.60">
    <property type="entry name" value="Classic Zinc Finger"/>
    <property type="match status" value="2"/>
</dbReference>
<keyword evidence="5 11" id="KW-0863">Zinc-finger</keyword>
<dbReference type="Proteomes" id="UP000326759">
    <property type="component" value="Unassembled WGS sequence"/>
</dbReference>
<keyword evidence="3" id="KW-0479">Metal-binding</keyword>
<evidence type="ECO:0000259" key="13">
    <source>
        <dbReference type="PROSITE" id="PS50157"/>
    </source>
</evidence>
<feature type="domain" description="C2H2-type" evidence="13">
    <location>
        <begin position="84"/>
        <end position="111"/>
    </location>
</feature>
<evidence type="ECO:0000256" key="9">
    <source>
        <dbReference type="ARBA" id="ARBA00023163"/>
    </source>
</evidence>
<keyword evidence="15" id="KW-1185">Reference proteome</keyword>
<keyword evidence="6" id="KW-0862">Zinc</keyword>
<evidence type="ECO:0000256" key="10">
    <source>
        <dbReference type="ARBA" id="ARBA00023242"/>
    </source>
</evidence>
<dbReference type="Pfam" id="PF00096">
    <property type="entry name" value="zf-C2H2"/>
    <property type="match status" value="2"/>
</dbReference>
<evidence type="ECO:0000256" key="3">
    <source>
        <dbReference type="ARBA" id="ARBA00022723"/>
    </source>
</evidence>
<organism evidence="14 15">
    <name type="scientific">Armadillidium nasatum</name>
    <dbReference type="NCBI Taxonomy" id="96803"/>
    <lineage>
        <taxon>Eukaryota</taxon>
        <taxon>Metazoa</taxon>
        <taxon>Ecdysozoa</taxon>
        <taxon>Arthropoda</taxon>
        <taxon>Crustacea</taxon>
        <taxon>Multicrustacea</taxon>
        <taxon>Malacostraca</taxon>
        <taxon>Eumalacostraca</taxon>
        <taxon>Peracarida</taxon>
        <taxon>Isopoda</taxon>
        <taxon>Oniscidea</taxon>
        <taxon>Crinocheta</taxon>
        <taxon>Armadillidiidae</taxon>
        <taxon>Armadillidium</taxon>
    </lineage>
</organism>
<comment type="similarity">
    <text evidence="2">Belongs to the krueppel C2H2-type zinc-finger protein family.</text>
</comment>
<dbReference type="InterPro" id="IPR013087">
    <property type="entry name" value="Znf_C2H2_type"/>
</dbReference>
<dbReference type="PANTHER" id="PTHR24394">
    <property type="entry name" value="ZINC FINGER PROTEIN"/>
    <property type="match status" value="1"/>
</dbReference>
<evidence type="ECO:0000256" key="6">
    <source>
        <dbReference type="ARBA" id="ARBA00022833"/>
    </source>
</evidence>
<dbReference type="PROSITE" id="PS00028">
    <property type="entry name" value="ZINC_FINGER_C2H2_1"/>
    <property type="match status" value="2"/>
</dbReference>
<feature type="region of interest" description="Disordered" evidence="12">
    <location>
        <begin position="22"/>
        <end position="42"/>
    </location>
</feature>
<keyword evidence="4" id="KW-0677">Repeat</keyword>
<evidence type="ECO:0000256" key="1">
    <source>
        <dbReference type="ARBA" id="ARBA00004123"/>
    </source>
</evidence>
<dbReference type="GO" id="GO:0000981">
    <property type="term" value="F:DNA-binding transcription factor activity, RNA polymerase II-specific"/>
    <property type="evidence" value="ECO:0007669"/>
    <property type="project" value="TreeGrafter"/>
</dbReference>
<evidence type="ECO:0000256" key="11">
    <source>
        <dbReference type="PROSITE-ProRule" id="PRU00042"/>
    </source>
</evidence>
<dbReference type="GO" id="GO:0005634">
    <property type="term" value="C:nucleus"/>
    <property type="evidence" value="ECO:0007669"/>
    <property type="project" value="UniProtKB-SubCell"/>
</dbReference>
<accession>A0A5N5SNT8</accession>
<dbReference type="SUPFAM" id="SSF57667">
    <property type="entry name" value="beta-beta-alpha zinc fingers"/>
    <property type="match status" value="1"/>
</dbReference>
<evidence type="ECO:0000256" key="8">
    <source>
        <dbReference type="ARBA" id="ARBA00023125"/>
    </source>
</evidence>
<dbReference type="FunFam" id="3.30.160.60:FF:000931">
    <property type="entry name" value="zinc finger protein 697"/>
    <property type="match status" value="1"/>
</dbReference>
<evidence type="ECO:0000313" key="14">
    <source>
        <dbReference type="EMBL" id="KAB7495745.1"/>
    </source>
</evidence>
<evidence type="ECO:0000256" key="5">
    <source>
        <dbReference type="ARBA" id="ARBA00022771"/>
    </source>
</evidence>
<sequence length="145" mass="16550">MLNADSLRCATCNEEMPSLEALKEHRKASHPPSPTEDPNKNGGRKGFQCDYCVSENTLQIVILIMHFLSFVIHKSVVHTGEKPYPCDICGKAFSFIHNMKTHRLTHNEGRNEMCPYCDKAYKSKISLYYHMKKGNCRGLSTKEKI</sequence>
<keyword evidence="9" id="KW-0804">Transcription</keyword>
<evidence type="ECO:0000256" key="4">
    <source>
        <dbReference type="ARBA" id="ARBA00022737"/>
    </source>
</evidence>
<keyword evidence="8" id="KW-0238">DNA-binding</keyword>
<keyword evidence="10" id="KW-0539">Nucleus</keyword>
<dbReference type="AlphaFoldDB" id="A0A5N5SNT8"/>
<dbReference type="GO" id="GO:0003677">
    <property type="term" value="F:DNA binding"/>
    <property type="evidence" value="ECO:0007669"/>
    <property type="project" value="UniProtKB-KW"/>
</dbReference>
<comment type="caution">
    <text evidence="14">The sequence shown here is derived from an EMBL/GenBank/DDBJ whole genome shotgun (WGS) entry which is preliminary data.</text>
</comment>